<proteinExistence type="predicted"/>
<dbReference type="RefSeq" id="WP_192112489.1">
    <property type="nucleotide sequence ID" value="NZ_CABUEN010000001.1"/>
</dbReference>
<name>A0A212JCW4_9BACT</name>
<sequence>MDQQPVFTDHTGLSHRFSHDNLHISVSSRFDPPQASALIELLQCNQANCKRIFIDVRHVANPHPSAVDALKTSLLLGGLSTERIVFKGKSGFDMAVTGNRVLIEQKKKHVCKGNCANCKCGHHKNHHAEN</sequence>
<protein>
    <recommendedName>
        <fullName evidence="2">Squalene cyclase</fullName>
    </recommendedName>
</protein>
<reference evidence="1" key="1">
    <citation type="submission" date="2016-04" db="EMBL/GenBank/DDBJ databases">
        <authorList>
            <person name="Evans L.H."/>
            <person name="Alamgir A."/>
            <person name="Owens N."/>
            <person name="Weber N.D."/>
            <person name="Virtaneva K."/>
            <person name="Barbian K."/>
            <person name="Babar A."/>
            <person name="Rosenke K."/>
        </authorList>
    </citation>
    <scope>NUCLEOTIDE SEQUENCE</scope>
    <source>
        <strain evidence="1">92-2</strain>
    </source>
</reference>
<gene>
    <name evidence="1" type="ORF">KM92DES2_10880</name>
</gene>
<organism evidence="1">
    <name type="scientific">uncultured Desulfovibrio sp</name>
    <dbReference type="NCBI Taxonomy" id="167968"/>
    <lineage>
        <taxon>Bacteria</taxon>
        <taxon>Pseudomonadati</taxon>
        <taxon>Thermodesulfobacteriota</taxon>
        <taxon>Desulfovibrionia</taxon>
        <taxon>Desulfovibrionales</taxon>
        <taxon>Desulfovibrionaceae</taxon>
        <taxon>Desulfovibrio</taxon>
        <taxon>environmental samples</taxon>
    </lineage>
</organism>
<accession>A0A212JCW4</accession>
<dbReference type="EMBL" id="FLUP01000001">
    <property type="protein sequence ID" value="SBV97095.1"/>
    <property type="molecule type" value="Genomic_DNA"/>
</dbReference>
<evidence type="ECO:0008006" key="2">
    <source>
        <dbReference type="Google" id="ProtNLM"/>
    </source>
</evidence>
<evidence type="ECO:0000313" key="1">
    <source>
        <dbReference type="EMBL" id="SBV97095.1"/>
    </source>
</evidence>
<dbReference type="AlphaFoldDB" id="A0A212JCW4"/>